<dbReference type="Proteomes" id="UP001059836">
    <property type="component" value="Chromosome"/>
</dbReference>
<accession>A0ABX6IIK9</accession>
<evidence type="ECO:0000313" key="1">
    <source>
        <dbReference type="EMBL" id="QHN35719.1"/>
    </source>
</evidence>
<sequence length="152" mass="16158">MTELPEPSRWHRLRALFRRGNDTDALTSVDDERIVVVAESADEAVASSEVLGPSPWRSGRPAVLRHFLVVAVGREEDAVRIATLNGYVVVDGAAAPPGTTAVAGPPASVTLAVAKLEVFTAVDVSRERARMASLASRHQGSVLGWQVLQLPG</sequence>
<dbReference type="EMBL" id="CP045809">
    <property type="protein sequence ID" value="QHN35719.1"/>
    <property type="molecule type" value="Genomic_DNA"/>
</dbReference>
<keyword evidence="2" id="KW-1185">Reference proteome</keyword>
<proteinExistence type="predicted"/>
<dbReference type="RefSeq" id="WP_213243810.1">
    <property type="nucleotide sequence ID" value="NZ_CP045806.1"/>
</dbReference>
<evidence type="ECO:0000313" key="2">
    <source>
        <dbReference type="Proteomes" id="UP001059836"/>
    </source>
</evidence>
<name>A0ABX6IIK9_9ACTN</name>
<reference evidence="1" key="1">
    <citation type="journal article" date="2021" name="Nat. Microbiol.">
        <title>Cocultivation of an ultrasmall environmental parasitic bacterium with lytic ability against bacteria associated with wastewater foams.</title>
        <authorList>
            <person name="Batinovic S."/>
            <person name="Rose J.J.A."/>
            <person name="Ratcliffe J."/>
            <person name="Seviour R.J."/>
            <person name="Petrovski S."/>
        </authorList>
    </citation>
    <scope>NUCLEOTIDE SEQUENCE</scope>
    <source>
        <strain evidence="1">CON9</strain>
    </source>
</reference>
<organism evidence="1 2">
    <name type="scientific">Gordonia pseudamarae</name>
    <dbReference type="NCBI Taxonomy" id="2831662"/>
    <lineage>
        <taxon>Bacteria</taxon>
        <taxon>Bacillati</taxon>
        <taxon>Actinomycetota</taxon>
        <taxon>Actinomycetes</taxon>
        <taxon>Mycobacteriales</taxon>
        <taxon>Gordoniaceae</taxon>
        <taxon>Gordonia</taxon>
    </lineage>
</organism>
<protein>
    <submittedName>
        <fullName evidence="1">Uncharacterized protein</fullName>
    </submittedName>
</protein>
<gene>
    <name evidence="1" type="ORF">GII31_13395</name>
</gene>